<keyword evidence="4" id="KW-1134">Transmembrane beta strand</keyword>
<dbReference type="SUPFAM" id="SSF56954">
    <property type="entry name" value="Outer membrane efflux proteins (OEP)"/>
    <property type="match status" value="1"/>
</dbReference>
<dbReference type="EMBL" id="JBHSAV010000050">
    <property type="protein sequence ID" value="MFC3976852.1"/>
    <property type="molecule type" value="Genomic_DNA"/>
</dbReference>
<dbReference type="PANTHER" id="PTHR30026">
    <property type="entry name" value="OUTER MEMBRANE PROTEIN TOLC"/>
    <property type="match status" value="1"/>
</dbReference>
<dbReference type="InterPro" id="IPR051906">
    <property type="entry name" value="TolC-like"/>
</dbReference>
<sequence length="463" mass="52112">MNSKNLKFLFGVWAVIMMQIHPLVTQAQDQVVSLTLEESIKYALENNVEAKNAQLEVLISKGIIGENRAAGLPQINSTLEMTKNIQPPLIILPAEAGEFLGGGGEDAPPSGGPDDIAVIPFAVNYQSSLSINIEQMIFNGSYFVGLKAAKTLRKLTEFDKEKTEIDVIESTKKAYFTVLINKERKELVAANLGRIKELLKETEALFGEGFVEKLDVSRVKVQLNNLQSEYDRVDAAEKISKELLKVQIGMPINLDIELEQNISDIHSLDEISSLLENNGYRRVEVDQLNTNLELAQLELKNNQVQYMPNIAAFGTFQRVTGAERFNSLLENDRWFSSSFAGLRLNIPIFDGLRKSYLVQQNRVKIRQLDNQKFFLEENIELERHQANITLRNAINILKVQEENRELALEVFEMTKIKYQEGVGSNLEVVEADSALKEAETNYFSALYDALIAKVELEKALGVL</sequence>
<keyword evidence="7" id="KW-0998">Cell outer membrane</keyword>
<reference evidence="9" key="1">
    <citation type="journal article" date="2019" name="Int. J. Syst. Evol. Microbiol.">
        <title>The Global Catalogue of Microorganisms (GCM) 10K type strain sequencing project: providing services to taxonomists for standard genome sequencing and annotation.</title>
        <authorList>
            <consortium name="The Broad Institute Genomics Platform"/>
            <consortium name="The Broad Institute Genome Sequencing Center for Infectious Disease"/>
            <person name="Wu L."/>
            <person name="Ma J."/>
        </authorList>
    </citation>
    <scope>NUCLEOTIDE SEQUENCE [LARGE SCALE GENOMIC DNA]</scope>
    <source>
        <strain evidence="9">CECT 8551</strain>
    </source>
</reference>
<protein>
    <submittedName>
        <fullName evidence="8">TolC family protein</fullName>
    </submittedName>
</protein>
<dbReference type="Gene3D" id="1.20.1600.10">
    <property type="entry name" value="Outer membrane efflux proteins (OEP)"/>
    <property type="match status" value="1"/>
</dbReference>
<evidence type="ECO:0000313" key="9">
    <source>
        <dbReference type="Proteomes" id="UP001595766"/>
    </source>
</evidence>
<evidence type="ECO:0000256" key="1">
    <source>
        <dbReference type="ARBA" id="ARBA00004442"/>
    </source>
</evidence>
<keyword evidence="9" id="KW-1185">Reference proteome</keyword>
<evidence type="ECO:0000313" key="8">
    <source>
        <dbReference type="EMBL" id="MFC3976852.1"/>
    </source>
</evidence>
<dbReference type="PANTHER" id="PTHR30026:SF20">
    <property type="entry name" value="OUTER MEMBRANE PROTEIN TOLC"/>
    <property type="match status" value="1"/>
</dbReference>
<keyword evidence="3" id="KW-0813">Transport</keyword>
<evidence type="ECO:0000256" key="5">
    <source>
        <dbReference type="ARBA" id="ARBA00022692"/>
    </source>
</evidence>
<organism evidence="8 9">
    <name type="scientific">Belliella kenyensis</name>
    <dbReference type="NCBI Taxonomy" id="1472724"/>
    <lineage>
        <taxon>Bacteria</taxon>
        <taxon>Pseudomonadati</taxon>
        <taxon>Bacteroidota</taxon>
        <taxon>Cytophagia</taxon>
        <taxon>Cytophagales</taxon>
        <taxon>Cyclobacteriaceae</taxon>
        <taxon>Belliella</taxon>
    </lineage>
</organism>
<evidence type="ECO:0000256" key="4">
    <source>
        <dbReference type="ARBA" id="ARBA00022452"/>
    </source>
</evidence>
<gene>
    <name evidence="8" type="ORF">ACFOUP_10730</name>
</gene>
<comment type="caution">
    <text evidence="8">The sequence shown here is derived from an EMBL/GenBank/DDBJ whole genome shotgun (WGS) entry which is preliminary data.</text>
</comment>
<dbReference type="Proteomes" id="UP001595766">
    <property type="component" value="Unassembled WGS sequence"/>
</dbReference>
<evidence type="ECO:0000256" key="2">
    <source>
        <dbReference type="ARBA" id="ARBA00007613"/>
    </source>
</evidence>
<keyword evidence="6" id="KW-0472">Membrane</keyword>
<name>A0ABV8EPA5_9BACT</name>
<dbReference type="Pfam" id="PF02321">
    <property type="entry name" value="OEP"/>
    <property type="match status" value="1"/>
</dbReference>
<accession>A0ABV8EPA5</accession>
<evidence type="ECO:0000256" key="6">
    <source>
        <dbReference type="ARBA" id="ARBA00023136"/>
    </source>
</evidence>
<evidence type="ECO:0000256" key="7">
    <source>
        <dbReference type="ARBA" id="ARBA00023237"/>
    </source>
</evidence>
<proteinExistence type="inferred from homology"/>
<dbReference type="RefSeq" id="WP_317208382.1">
    <property type="nucleotide sequence ID" value="NZ_JAKZGR010000001.1"/>
</dbReference>
<comment type="subcellular location">
    <subcellularLocation>
        <location evidence="1">Cell outer membrane</location>
    </subcellularLocation>
</comment>
<keyword evidence="5" id="KW-0812">Transmembrane</keyword>
<evidence type="ECO:0000256" key="3">
    <source>
        <dbReference type="ARBA" id="ARBA00022448"/>
    </source>
</evidence>
<dbReference type="InterPro" id="IPR003423">
    <property type="entry name" value="OMP_efflux"/>
</dbReference>
<comment type="similarity">
    <text evidence="2">Belongs to the outer membrane factor (OMF) (TC 1.B.17) family.</text>
</comment>